<dbReference type="AlphaFoldDB" id="A0A392N8F2"/>
<dbReference type="EMBL" id="LXQA010028087">
    <property type="protein sequence ID" value="MCH94764.1"/>
    <property type="molecule type" value="Genomic_DNA"/>
</dbReference>
<accession>A0A392N8F2</accession>
<comment type="caution">
    <text evidence="1">The sequence shown here is derived from an EMBL/GenBank/DDBJ whole genome shotgun (WGS) entry which is preliminary data.</text>
</comment>
<gene>
    <name evidence="1" type="ORF">A2U01_0015729</name>
</gene>
<evidence type="ECO:0000313" key="2">
    <source>
        <dbReference type="Proteomes" id="UP000265520"/>
    </source>
</evidence>
<dbReference type="PANTHER" id="PTHR48462">
    <property type="entry name" value="PROTEIN, PUTATIVE-RELATED"/>
    <property type="match status" value="1"/>
</dbReference>
<dbReference type="PANTHER" id="PTHR48462:SF1">
    <property type="entry name" value="PROTEIN, PUTATIVE-RELATED"/>
    <property type="match status" value="1"/>
</dbReference>
<protein>
    <submittedName>
        <fullName evidence="1">Uncharacterized protein</fullName>
    </submittedName>
</protein>
<evidence type="ECO:0000313" key="1">
    <source>
        <dbReference type="EMBL" id="MCH94764.1"/>
    </source>
</evidence>
<sequence>MSATRVQQGDPFYRRGGYKGSPKVCGAVEDIVVCEGPFFGDFQWRLASLPIMVGGLSLYSAVEAVSYAFVASRAQTWVLQDHILKDSEVCGMDSDFGRALDGLHEMIPSFDLSNFTRKDTVPHSIKTSPRSVGSPAIGPPTIYIQAPSPIVMDVRECVKKSHIG</sequence>
<keyword evidence="2" id="KW-1185">Reference proteome</keyword>
<feature type="non-terminal residue" evidence="1">
    <location>
        <position position="164"/>
    </location>
</feature>
<dbReference type="Proteomes" id="UP000265520">
    <property type="component" value="Unassembled WGS sequence"/>
</dbReference>
<organism evidence="1 2">
    <name type="scientific">Trifolium medium</name>
    <dbReference type="NCBI Taxonomy" id="97028"/>
    <lineage>
        <taxon>Eukaryota</taxon>
        <taxon>Viridiplantae</taxon>
        <taxon>Streptophyta</taxon>
        <taxon>Embryophyta</taxon>
        <taxon>Tracheophyta</taxon>
        <taxon>Spermatophyta</taxon>
        <taxon>Magnoliopsida</taxon>
        <taxon>eudicotyledons</taxon>
        <taxon>Gunneridae</taxon>
        <taxon>Pentapetalae</taxon>
        <taxon>rosids</taxon>
        <taxon>fabids</taxon>
        <taxon>Fabales</taxon>
        <taxon>Fabaceae</taxon>
        <taxon>Papilionoideae</taxon>
        <taxon>50 kb inversion clade</taxon>
        <taxon>NPAAA clade</taxon>
        <taxon>Hologalegina</taxon>
        <taxon>IRL clade</taxon>
        <taxon>Trifolieae</taxon>
        <taxon>Trifolium</taxon>
    </lineage>
</organism>
<proteinExistence type="predicted"/>
<name>A0A392N8F2_9FABA</name>
<reference evidence="1 2" key="1">
    <citation type="journal article" date="2018" name="Front. Plant Sci.">
        <title>Red Clover (Trifolium pratense) and Zigzag Clover (T. medium) - A Picture of Genomic Similarities and Differences.</title>
        <authorList>
            <person name="Dluhosova J."/>
            <person name="Istvanek J."/>
            <person name="Nedelnik J."/>
            <person name="Repkova J."/>
        </authorList>
    </citation>
    <scope>NUCLEOTIDE SEQUENCE [LARGE SCALE GENOMIC DNA]</scope>
    <source>
        <strain evidence="2">cv. 10/8</strain>
        <tissue evidence="1">Leaf</tissue>
    </source>
</reference>